<evidence type="ECO:0000256" key="2">
    <source>
        <dbReference type="RuleBase" id="RU003876"/>
    </source>
</evidence>
<evidence type="ECO:0008006" key="6">
    <source>
        <dbReference type="Google" id="ProtNLM"/>
    </source>
</evidence>
<dbReference type="Gene3D" id="1.20.5.1500">
    <property type="match status" value="1"/>
</dbReference>
<keyword evidence="5" id="KW-1185">Reference proteome</keyword>
<dbReference type="GO" id="GO:0005634">
    <property type="term" value="C:nucleus"/>
    <property type="evidence" value="ECO:0007669"/>
    <property type="project" value="InterPro"/>
</dbReference>
<dbReference type="FunFam" id="3.30.1120.90:FF:000003">
    <property type="entry name" value="Nucleosome assembly protein"/>
    <property type="match status" value="1"/>
</dbReference>
<dbReference type="SUPFAM" id="SSF143113">
    <property type="entry name" value="NAP-like"/>
    <property type="match status" value="1"/>
</dbReference>
<sequence length="360" mass="41384">MDPNAININKKEQDDEAPTPQNTPVFTAPISTNTNSQVNTMQMLNNPALAHLLQGRLGNLAGAPSEYIDSLPKAVKKRLASLQYLQEKHTELEAQFHKEILELEKKYAGLYKPIYDRRYRITSGQEEPTAEEIESGEKILKELESESSTETPPPSADILDSEPETKGIDSFWLTALHNHPQTQEMITERDTKALEYLDNIQISYLESGPGFQVIFKFRENPYFTNSELTKSYYYTQSKISGDLVFERSESCKIEWKPEMDLTMTVETKKQRHKTTNKTRVVKKTVPTESFFNFFETIPLPADDDDSEEADEARERLEADYELGEELKEKLVPRAIDWFTDSTSEKCNTPSNIQITWHLLR</sequence>
<dbReference type="EMBL" id="MBFU01000087">
    <property type="protein sequence ID" value="PWA02293.1"/>
    <property type="molecule type" value="Genomic_DNA"/>
</dbReference>
<evidence type="ECO:0000313" key="4">
    <source>
        <dbReference type="EMBL" id="PWA02293.1"/>
    </source>
</evidence>
<dbReference type="AlphaFoldDB" id="A0A2U1JBF0"/>
<evidence type="ECO:0000256" key="3">
    <source>
        <dbReference type="SAM" id="MobiDB-lite"/>
    </source>
</evidence>
<gene>
    <name evidence="4" type="ORF">BB558_001566</name>
</gene>
<dbReference type="Proteomes" id="UP000245591">
    <property type="component" value="Unassembled WGS sequence"/>
</dbReference>
<dbReference type="GO" id="GO:0006334">
    <property type="term" value="P:nucleosome assembly"/>
    <property type="evidence" value="ECO:0007669"/>
    <property type="project" value="InterPro"/>
</dbReference>
<reference evidence="4 5" key="1">
    <citation type="journal article" date="2018" name="MBio">
        <title>Comparative Genomics Reveals the Core Gene Toolbox for the Fungus-Insect Symbiosis.</title>
        <authorList>
            <person name="Wang Y."/>
            <person name="Stata M."/>
            <person name="Wang W."/>
            <person name="Stajich J.E."/>
            <person name="White M.M."/>
            <person name="Moncalvo J.M."/>
        </authorList>
    </citation>
    <scope>NUCLEOTIDE SEQUENCE [LARGE SCALE GENOMIC DNA]</scope>
    <source>
        <strain evidence="4 5">AUS-126-30</strain>
    </source>
</reference>
<feature type="region of interest" description="Disordered" evidence="3">
    <location>
        <begin position="1"/>
        <end position="28"/>
    </location>
</feature>
<dbReference type="Pfam" id="PF00956">
    <property type="entry name" value="NAP"/>
    <property type="match status" value="1"/>
</dbReference>
<comment type="similarity">
    <text evidence="1 2">Belongs to the nucleosome assembly protein (NAP) family.</text>
</comment>
<dbReference type="InterPro" id="IPR002164">
    <property type="entry name" value="NAP_family"/>
</dbReference>
<evidence type="ECO:0000313" key="5">
    <source>
        <dbReference type="Proteomes" id="UP000245591"/>
    </source>
</evidence>
<dbReference type="InterPro" id="IPR037231">
    <property type="entry name" value="NAP-like_sf"/>
</dbReference>
<name>A0A2U1JBF0_SMIAN</name>
<dbReference type="PANTHER" id="PTHR11875">
    <property type="entry name" value="TESTIS-SPECIFIC Y-ENCODED PROTEIN"/>
    <property type="match status" value="1"/>
</dbReference>
<dbReference type="Gene3D" id="3.30.1120.90">
    <property type="entry name" value="Nucleosome assembly protein"/>
    <property type="match status" value="1"/>
</dbReference>
<comment type="caution">
    <text evidence="4">The sequence shown here is derived from an EMBL/GenBank/DDBJ whole genome shotgun (WGS) entry which is preliminary data.</text>
</comment>
<protein>
    <recommendedName>
        <fullName evidence="6">Nucleosome assembly protein</fullName>
    </recommendedName>
</protein>
<feature type="compositionally biased region" description="Polar residues" evidence="3">
    <location>
        <begin position="19"/>
        <end position="28"/>
    </location>
</feature>
<proteinExistence type="inferred from homology"/>
<evidence type="ECO:0000256" key="1">
    <source>
        <dbReference type="ARBA" id="ARBA00009947"/>
    </source>
</evidence>
<accession>A0A2U1JBF0</accession>
<feature type="region of interest" description="Disordered" evidence="3">
    <location>
        <begin position="143"/>
        <end position="162"/>
    </location>
</feature>
<organism evidence="4 5">
    <name type="scientific">Smittium angustum</name>
    <dbReference type="NCBI Taxonomy" id="133377"/>
    <lineage>
        <taxon>Eukaryota</taxon>
        <taxon>Fungi</taxon>
        <taxon>Fungi incertae sedis</taxon>
        <taxon>Zoopagomycota</taxon>
        <taxon>Kickxellomycotina</taxon>
        <taxon>Harpellomycetes</taxon>
        <taxon>Harpellales</taxon>
        <taxon>Legeriomycetaceae</taxon>
        <taxon>Smittium</taxon>
    </lineage>
</organism>
<dbReference type="FunFam" id="1.20.5.1500:FF:000001">
    <property type="entry name" value="Nucleosome assembly protein 1-like 1"/>
    <property type="match status" value="1"/>
</dbReference>